<name>A0AAE0X0F1_9PEZI</name>
<sequence>MGLQLHPSLDSLFTGEHQHHVTPLEARGVGWDDADYHHHHHHHHHLADILLSSIHQLEPPRRSSSTQIPIHKKPFFAQWTTDLDEAATFARSALRLPNHSDSERSHRRRTPSLDRQDAFCDAATAKKRRYGTDADAELYRLGLLYDDPHERGAGFTFDALPVECERPVYQLRVRPAKRGRGRRRRVVRGDGDGDVDVESSLELRLRLSCTPLGEDGEIARLMAPDVAEEGDETVFVPVGMFERMESDEEEKEGENNEMGEGEKKVEEEGERETNGDREDKVEVDGDTGNQGAWAWTLLGRNGDDLGKDAASTVGSWTVEDGDDGNNTATPHADLDINTWIVLGTCSDGS</sequence>
<protein>
    <submittedName>
        <fullName evidence="2">Uncharacterized protein</fullName>
    </submittedName>
</protein>
<evidence type="ECO:0000313" key="2">
    <source>
        <dbReference type="EMBL" id="KAK3681789.1"/>
    </source>
</evidence>
<organism evidence="2 3">
    <name type="scientific">Podospora appendiculata</name>
    <dbReference type="NCBI Taxonomy" id="314037"/>
    <lineage>
        <taxon>Eukaryota</taxon>
        <taxon>Fungi</taxon>
        <taxon>Dikarya</taxon>
        <taxon>Ascomycota</taxon>
        <taxon>Pezizomycotina</taxon>
        <taxon>Sordariomycetes</taxon>
        <taxon>Sordariomycetidae</taxon>
        <taxon>Sordariales</taxon>
        <taxon>Podosporaceae</taxon>
        <taxon>Podospora</taxon>
    </lineage>
</organism>
<evidence type="ECO:0000256" key="1">
    <source>
        <dbReference type="SAM" id="MobiDB-lite"/>
    </source>
</evidence>
<evidence type="ECO:0000313" key="3">
    <source>
        <dbReference type="Proteomes" id="UP001270362"/>
    </source>
</evidence>
<dbReference type="AlphaFoldDB" id="A0AAE0X0F1"/>
<comment type="caution">
    <text evidence="2">The sequence shown here is derived from an EMBL/GenBank/DDBJ whole genome shotgun (WGS) entry which is preliminary data.</text>
</comment>
<keyword evidence="3" id="KW-1185">Reference proteome</keyword>
<accession>A0AAE0X0F1</accession>
<feature type="compositionally biased region" description="Basic and acidic residues" evidence="1">
    <location>
        <begin position="260"/>
        <end position="283"/>
    </location>
</feature>
<feature type="region of interest" description="Disordered" evidence="1">
    <location>
        <begin position="245"/>
        <end position="288"/>
    </location>
</feature>
<dbReference type="Proteomes" id="UP001270362">
    <property type="component" value="Unassembled WGS sequence"/>
</dbReference>
<gene>
    <name evidence="2" type="ORF">B0T22DRAFT_301916</name>
</gene>
<reference evidence="2" key="2">
    <citation type="submission" date="2023-06" db="EMBL/GenBank/DDBJ databases">
        <authorList>
            <consortium name="Lawrence Berkeley National Laboratory"/>
            <person name="Haridas S."/>
            <person name="Hensen N."/>
            <person name="Bonometti L."/>
            <person name="Westerberg I."/>
            <person name="Brannstrom I.O."/>
            <person name="Guillou S."/>
            <person name="Cros-Aarteil S."/>
            <person name="Calhoun S."/>
            <person name="Kuo A."/>
            <person name="Mondo S."/>
            <person name="Pangilinan J."/>
            <person name="Riley R."/>
            <person name="Labutti K."/>
            <person name="Andreopoulos B."/>
            <person name="Lipzen A."/>
            <person name="Chen C."/>
            <person name="Yanf M."/>
            <person name="Daum C."/>
            <person name="Ng V."/>
            <person name="Clum A."/>
            <person name="Steindorff A."/>
            <person name="Ohm R."/>
            <person name="Martin F."/>
            <person name="Silar P."/>
            <person name="Natvig D."/>
            <person name="Lalanne C."/>
            <person name="Gautier V."/>
            <person name="Ament-Velasquez S.L."/>
            <person name="Kruys A."/>
            <person name="Hutchinson M.I."/>
            <person name="Powell A.J."/>
            <person name="Barry K."/>
            <person name="Miller A.N."/>
            <person name="Grigoriev I.V."/>
            <person name="Debuchy R."/>
            <person name="Gladieux P."/>
            <person name="Thoren M.H."/>
            <person name="Johannesson H."/>
        </authorList>
    </citation>
    <scope>NUCLEOTIDE SEQUENCE</scope>
    <source>
        <strain evidence="2">CBS 314.62</strain>
    </source>
</reference>
<feature type="compositionally biased region" description="Acidic residues" evidence="1">
    <location>
        <begin position="245"/>
        <end position="259"/>
    </location>
</feature>
<dbReference type="EMBL" id="JAULSO010000006">
    <property type="protein sequence ID" value="KAK3681789.1"/>
    <property type="molecule type" value="Genomic_DNA"/>
</dbReference>
<reference evidence="2" key="1">
    <citation type="journal article" date="2023" name="Mol. Phylogenet. Evol.">
        <title>Genome-scale phylogeny and comparative genomics of the fungal order Sordariales.</title>
        <authorList>
            <person name="Hensen N."/>
            <person name="Bonometti L."/>
            <person name="Westerberg I."/>
            <person name="Brannstrom I.O."/>
            <person name="Guillou S."/>
            <person name="Cros-Aarteil S."/>
            <person name="Calhoun S."/>
            <person name="Haridas S."/>
            <person name="Kuo A."/>
            <person name="Mondo S."/>
            <person name="Pangilinan J."/>
            <person name="Riley R."/>
            <person name="LaButti K."/>
            <person name="Andreopoulos B."/>
            <person name="Lipzen A."/>
            <person name="Chen C."/>
            <person name="Yan M."/>
            <person name="Daum C."/>
            <person name="Ng V."/>
            <person name="Clum A."/>
            <person name="Steindorff A."/>
            <person name="Ohm R.A."/>
            <person name="Martin F."/>
            <person name="Silar P."/>
            <person name="Natvig D.O."/>
            <person name="Lalanne C."/>
            <person name="Gautier V."/>
            <person name="Ament-Velasquez S.L."/>
            <person name="Kruys A."/>
            <person name="Hutchinson M.I."/>
            <person name="Powell A.J."/>
            <person name="Barry K."/>
            <person name="Miller A.N."/>
            <person name="Grigoriev I.V."/>
            <person name="Debuchy R."/>
            <person name="Gladieux P."/>
            <person name="Hiltunen Thoren M."/>
            <person name="Johannesson H."/>
        </authorList>
    </citation>
    <scope>NUCLEOTIDE SEQUENCE</scope>
    <source>
        <strain evidence="2">CBS 314.62</strain>
    </source>
</reference>
<proteinExistence type="predicted"/>